<feature type="compositionally biased region" description="Acidic residues" evidence="9">
    <location>
        <begin position="171"/>
        <end position="183"/>
    </location>
</feature>
<organism evidence="12 13">
    <name type="scientific">Jimgerdemannia flammicorona</name>
    <dbReference type="NCBI Taxonomy" id="994334"/>
    <lineage>
        <taxon>Eukaryota</taxon>
        <taxon>Fungi</taxon>
        <taxon>Fungi incertae sedis</taxon>
        <taxon>Mucoromycota</taxon>
        <taxon>Mucoromycotina</taxon>
        <taxon>Endogonomycetes</taxon>
        <taxon>Endogonales</taxon>
        <taxon>Endogonaceae</taxon>
        <taxon>Jimgerdemannia</taxon>
    </lineage>
</organism>
<name>A0A433A323_9FUNG</name>
<accession>A0A433A323</accession>
<reference evidence="12 13" key="1">
    <citation type="journal article" date="2018" name="New Phytol.">
        <title>Phylogenomics of Endogonaceae and evolution of mycorrhizas within Mucoromycota.</title>
        <authorList>
            <person name="Chang Y."/>
            <person name="Desiro A."/>
            <person name="Na H."/>
            <person name="Sandor L."/>
            <person name="Lipzen A."/>
            <person name="Clum A."/>
            <person name="Barry K."/>
            <person name="Grigoriev I.V."/>
            <person name="Martin F.M."/>
            <person name="Stajich J.E."/>
            <person name="Smith M.E."/>
            <person name="Bonito G."/>
            <person name="Spatafora J.W."/>
        </authorList>
    </citation>
    <scope>NUCLEOTIDE SEQUENCE [LARGE SCALE GENOMIC DNA]</scope>
    <source>
        <strain evidence="12 13">GMNB39</strain>
    </source>
</reference>
<evidence type="ECO:0000256" key="5">
    <source>
        <dbReference type="ARBA" id="ARBA00022840"/>
    </source>
</evidence>
<dbReference type="InterPro" id="IPR004014">
    <property type="entry name" value="ATPase_P-typ_cation-transptr_N"/>
</dbReference>
<feature type="compositionally biased region" description="Polar residues" evidence="9">
    <location>
        <begin position="107"/>
        <end position="127"/>
    </location>
</feature>
<keyword evidence="2" id="KW-0597">Phosphoprotein</keyword>
<dbReference type="Proteomes" id="UP000268093">
    <property type="component" value="Unassembled WGS sequence"/>
</dbReference>
<evidence type="ECO:0000256" key="2">
    <source>
        <dbReference type="ARBA" id="ARBA00022553"/>
    </source>
</evidence>
<keyword evidence="5 8" id="KW-0067">ATP-binding</keyword>
<dbReference type="AlphaFoldDB" id="A0A433A323"/>
<feature type="compositionally biased region" description="Polar residues" evidence="9">
    <location>
        <begin position="30"/>
        <end position="44"/>
    </location>
</feature>
<dbReference type="EMBL" id="RBNI01018490">
    <property type="protein sequence ID" value="RUO97084.1"/>
    <property type="molecule type" value="Genomic_DNA"/>
</dbReference>
<dbReference type="GO" id="GO:0006874">
    <property type="term" value="P:intracellular calcium ion homeostasis"/>
    <property type="evidence" value="ECO:0007669"/>
    <property type="project" value="TreeGrafter"/>
</dbReference>
<feature type="region of interest" description="Disordered" evidence="9">
    <location>
        <begin position="1"/>
        <end position="220"/>
    </location>
</feature>
<dbReference type="GO" id="GO:0140358">
    <property type="term" value="F:P-type transmembrane transporter activity"/>
    <property type="evidence" value="ECO:0007669"/>
    <property type="project" value="InterPro"/>
</dbReference>
<evidence type="ECO:0000256" key="8">
    <source>
        <dbReference type="RuleBase" id="RU362082"/>
    </source>
</evidence>
<proteinExistence type="inferred from homology"/>
<evidence type="ECO:0000313" key="13">
    <source>
        <dbReference type="Proteomes" id="UP000268093"/>
    </source>
</evidence>
<comment type="caution">
    <text evidence="12">The sequence shown here is derived from an EMBL/GenBank/DDBJ whole genome shotgun (WGS) entry which is preliminary data.</text>
</comment>
<evidence type="ECO:0000256" key="3">
    <source>
        <dbReference type="ARBA" id="ARBA00022723"/>
    </source>
</evidence>
<comment type="similarity">
    <text evidence="8">Belongs to the cation transport ATPase (P-type) (TC 3.A.3) family. Type V subfamily.</text>
</comment>
<dbReference type="PANTHER" id="PTHR45630:SF8">
    <property type="entry name" value="CATION-TRANSPORTING ATPASE"/>
    <property type="match status" value="1"/>
</dbReference>
<protein>
    <recommendedName>
        <fullName evidence="8">Cation-transporting ATPase</fullName>
        <ecNumber evidence="8">7.2.2.-</ecNumber>
    </recommendedName>
</protein>
<feature type="compositionally biased region" description="Low complexity" evidence="9">
    <location>
        <begin position="12"/>
        <end position="29"/>
    </location>
</feature>
<keyword evidence="4 8" id="KW-0547">Nucleotide-binding</keyword>
<feature type="domain" description="P5B-type ATPase N-terminal" evidence="11">
    <location>
        <begin position="250"/>
        <end position="384"/>
    </location>
</feature>
<keyword evidence="7 8" id="KW-1278">Translocase</keyword>
<feature type="domain" description="Cation-transporting P-type ATPase N-terminal" evidence="10">
    <location>
        <begin position="401"/>
        <end position="442"/>
    </location>
</feature>
<keyword evidence="3 8" id="KW-0479">Metal-binding</keyword>
<evidence type="ECO:0000256" key="9">
    <source>
        <dbReference type="SAM" id="MobiDB-lite"/>
    </source>
</evidence>
<dbReference type="InterPro" id="IPR047819">
    <property type="entry name" value="P5A-ATPase_N"/>
</dbReference>
<evidence type="ECO:0000256" key="1">
    <source>
        <dbReference type="ARBA" id="ARBA00004141"/>
    </source>
</evidence>
<comment type="catalytic activity">
    <reaction evidence="8">
        <text>ATP + H2O = ADP + phosphate + H(+)</text>
        <dbReference type="Rhea" id="RHEA:13065"/>
        <dbReference type="ChEBI" id="CHEBI:15377"/>
        <dbReference type="ChEBI" id="CHEBI:15378"/>
        <dbReference type="ChEBI" id="CHEBI:30616"/>
        <dbReference type="ChEBI" id="CHEBI:43474"/>
        <dbReference type="ChEBI" id="CHEBI:456216"/>
    </reaction>
</comment>
<dbReference type="EC" id="7.2.2.-" evidence="8"/>
<dbReference type="Pfam" id="PF00690">
    <property type="entry name" value="Cation_ATPase_N"/>
    <property type="match status" value="1"/>
</dbReference>
<dbReference type="Pfam" id="PF12409">
    <property type="entry name" value="P5-ATPase"/>
    <property type="match status" value="1"/>
</dbReference>
<dbReference type="PANTHER" id="PTHR45630">
    <property type="entry name" value="CATION-TRANSPORTING ATPASE-RELATED"/>
    <property type="match status" value="1"/>
</dbReference>
<dbReference type="GO" id="GO:0016020">
    <property type="term" value="C:membrane"/>
    <property type="evidence" value="ECO:0007669"/>
    <property type="project" value="UniProtKB-SubCell"/>
</dbReference>
<dbReference type="GO" id="GO:0046872">
    <property type="term" value="F:metal ion binding"/>
    <property type="evidence" value="ECO:0007669"/>
    <property type="project" value="UniProtKB-UniRule"/>
</dbReference>
<evidence type="ECO:0000256" key="7">
    <source>
        <dbReference type="ARBA" id="ARBA00022967"/>
    </source>
</evidence>
<evidence type="ECO:0000256" key="4">
    <source>
        <dbReference type="ARBA" id="ARBA00022741"/>
    </source>
</evidence>
<dbReference type="OrthoDB" id="2423488at2759"/>
<evidence type="ECO:0000259" key="10">
    <source>
        <dbReference type="Pfam" id="PF00690"/>
    </source>
</evidence>
<keyword evidence="13" id="KW-1185">Reference proteome</keyword>
<dbReference type="GO" id="GO:0019829">
    <property type="term" value="F:ATPase-coupled monoatomic cation transmembrane transporter activity"/>
    <property type="evidence" value="ECO:0007669"/>
    <property type="project" value="UniProtKB-UniRule"/>
</dbReference>
<gene>
    <name evidence="12" type="ORF">BC936DRAFT_141006</name>
</gene>
<sequence>MSLTPIDTPKYATSAPPSPNSSLASTPTTGTFSRSTASPLTSRVPTKYGTPPNEPPGSPSAGSYPPSASTSAAPSPLLSAFPTGVRSKRHRRDSSTPLIGTLPIFNTDVTDSASSSAGFASHNTSEPTLYRRVSNPAPRPLSPDPLALGPLSPTPFTRGDLLSDKFQISNEADESGSDDESESDAAPSDLELDGGRPVRGKASAAGAPEQANRAGLDNGEAAPRREIRLDGFAVDPYFTLSRQTIHLPEEDLKIHLTGYHRNHTHLYTYHLIAFFTLGGAYLLARWLPQWWVRWVGVECPLGEANWIVIENQWGEITIESVSSHFYGGAIGSVFSTDQIAEEFLKLGPEPMSSPLLGEQRYLNPSEPLNHLHLLDHRYLRMAYHPGLRRFLQTGYWKDPAWTSAKKLMNGLTREQHQERRSVFGENLIDVKEKPTVKLLMDEVRFGGV</sequence>
<dbReference type="GO" id="GO:0005524">
    <property type="term" value="F:ATP binding"/>
    <property type="evidence" value="ECO:0007669"/>
    <property type="project" value="UniProtKB-UniRule"/>
</dbReference>
<evidence type="ECO:0000313" key="12">
    <source>
        <dbReference type="EMBL" id="RUO97084.1"/>
    </source>
</evidence>
<evidence type="ECO:0000256" key="6">
    <source>
        <dbReference type="ARBA" id="ARBA00022842"/>
    </source>
</evidence>
<keyword evidence="6 8" id="KW-0460">Magnesium</keyword>
<dbReference type="InterPro" id="IPR006544">
    <property type="entry name" value="P-type_TPase_V"/>
</dbReference>
<feature type="compositionally biased region" description="Low complexity" evidence="9">
    <location>
        <begin position="59"/>
        <end position="83"/>
    </location>
</feature>
<comment type="subcellular location">
    <subcellularLocation>
        <location evidence="1 8">Membrane</location>
        <topology evidence="1 8">Multi-pass membrane protein</topology>
    </subcellularLocation>
</comment>
<evidence type="ECO:0000259" key="11">
    <source>
        <dbReference type="Pfam" id="PF12409"/>
    </source>
</evidence>